<dbReference type="PANTHER" id="PTHR36169">
    <property type="entry name" value="ETHANOLAMINE UTILIZATION PROTEIN EUTQ"/>
    <property type="match status" value="1"/>
</dbReference>
<dbReference type="InterPro" id="IPR014710">
    <property type="entry name" value="RmlC-like_jellyroll"/>
</dbReference>
<dbReference type="RefSeq" id="WP_029451162.1">
    <property type="nucleotide sequence ID" value="NZ_PTIS01000008.1"/>
</dbReference>
<dbReference type="SUPFAM" id="SSF51182">
    <property type="entry name" value="RmlC-like cupins"/>
    <property type="match status" value="1"/>
</dbReference>
<dbReference type="Proteomes" id="UP000239863">
    <property type="component" value="Unassembled WGS sequence"/>
</dbReference>
<dbReference type="PANTHER" id="PTHR36169:SF1">
    <property type="entry name" value="ACETATE KINASE EUTQ"/>
    <property type="match status" value="1"/>
</dbReference>
<dbReference type="InterPro" id="IPR011051">
    <property type="entry name" value="RmlC_Cupin_sf"/>
</dbReference>
<dbReference type="OrthoDB" id="3828611at2"/>
<dbReference type="Pfam" id="PF06249">
    <property type="entry name" value="EutQ"/>
    <property type="match status" value="1"/>
</dbReference>
<dbReference type="CDD" id="cd02228">
    <property type="entry name" value="cupin_EutQ"/>
    <property type="match status" value="1"/>
</dbReference>
<name>A0A2S6FXM5_9CLOT</name>
<gene>
    <name evidence="1" type="ORF">BD821_10840</name>
</gene>
<comment type="caution">
    <text evidence="1">The sequence shown here is derived from an EMBL/GenBank/DDBJ whole genome shotgun (WGS) entry which is preliminary data.</text>
</comment>
<sequence length="156" mass="17676">MENLNEAMIEEIVRKLITEKLGDVSKKAEPEMSRDIEPKSGIMSIKTETVKPEKFDTGHAGDQVFLKDVVSVEESPRLGCGIMEMKETSFEWTLMYDEIDYVIEGTLEVDINGKKVVGNKGDIIYIPKASTIHFTVPNYSKFMYVTYPADWADQAK</sequence>
<evidence type="ECO:0000313" key="2">
    <source>
        <dbReference type="Proteomes" id="UP000239863"/>
    </source>
</evidence>
<dbReference type="Gene3D" id="2.60.120.10">
    <property type="entry name" value="Jelly Rolls"/>
    <property type="match status" value="1"/>
</dbReference>
<protein>
    <submittedName>
        <fullName evidence="1">Ethanolamine utilization protein EutQ</fullName>
    </submittedName>
</protein>
<reference evidence="1 2" key="1">
    <citation type="submission" date="2018-02" db="EMBL/GenBank/DDBJ databases">
        <title>Genomic Encyclopedia of Archaeal and Bacterial Type Strains, Phase II (KMG-II): from individual species to whole genera.</title>
        <authorList>
            <person name="Goeker M."/>
        </authorList>
    </citation>
    <scope>NUCLEOTIDE SEQUENCE [LARGE SCALE GENOMIC DNA]</scope>
    <source>
        <strain evidence="1 2">DSM 15099</strain>
    </source>
</reference>
<proteinExistence type="predicted"/>
<accession>A0A2S6FXM5</accession>
<dbReference type="EMBL" id="PTIS01000008">
    <property type="protein sequence ID" value="PPK48279.1"/>
    <property type="molecule type" value="Genomic_DNA"/>
</dbReference>
<dbReference type="GeneID" id="75089434"/>
<dbReference type="InterPro" id="IPR010424">
    <property type="entry name" value="EutQ"/>
</dbReference>
<dbReference type="STRING" id="37659.GCA_000703125_00484"/>
<organism evidence="1 2">
    <name type="scientific">Clostridium algidicarnis DSM 15099</name>
    <dbReference type="NCBI Taxonomy" id="1121295"/>
    <lineage>
        <taxon>Bacteria</taxon>
        <taxon>Bacillati</taxon>
        <taxon>Bacillota</taxon>
        <taxon>Clostridia</taxon>
        <taxon>Eubacteriales</taxon>
        <taxon>Clostridiaceae</taxon>
        <taxon>Clostridium</taxon>
    </lineage>
</organism>
<dbReference type="AlphaFoldDB" id="A0A2S6FXM5"/>
<evidence type="ECO:0000313" key="1">
    <source>
        <dbReference type="EMBL" id="PPK48279.1"/>
    </source>
</evidence>